<evidence type="ECO:0000256" key="4">
    <source>
        <dbReference type="ARBA" id="ARBA00022989"/>
    </source>
</evidence>
<sequence length="442" mass="49080">MVSRLARFFTRDILTVRLKNLPYLQALCIRYLRVFILAARKFLRDNCALRASALTYYTLLSIVPVFAMAFGIAKGFGLQEAIERRILEMAEQAGWPEEIVLRILTFSDSMLDNTKGGIIAGAGFVLLCWTVVNILGRVEGSFNHIWEIRKPRTLVRKFSDYIAIVVVTPVLLIISSSVAVVVTGKMGVILHHIKLLGILGPAIFFALRLLPYVTISVMLVLNYIVMPNTRVPLRSAIAAGIITGIIYQLVQVIYIKFQIGTVHYGAIYGSFAVLPLFVVWVQVSWMIVLLGAEIAVAHESHETYGFGLDFTTLSIKSKKLLVVKVFHLIAKRFSAGESAIGPRRIACTLEIPVHLVRRILNDLTSAGLVVETTKTADHETAYQPGRTVENMTIWSILEAYEGFGVAPALEVSSEHGGKIDRCLEDISEIVRNAPENVKLKDL</sequence>
<comment type="subcellular location">
    <subcellularLocation>
        <location evidence="1">Cell membrane</location>
        <topology evidence="1">Multi-pass membrane protein</topology>
    </subcellularLocation>
</comment>
<dbReference type="AlphaFoldDB" id="A0A971RZM8"/>
<protein>
    <submittedName>
        <fullName evidence="7">YihY/virulence factor BrkB family protein</fullName>
    </submittedName>
</protein>
<dbReference type="PANTHER" id="PTHR30213">
    <property type="entry name" value="INNER MEMBRANE PROTEIN YHJD"/>
    <property type="match status" value="1"/>
</dbReference>
<keyword evidence="4 6" id="KW-1133">Transmembrane helix</keyword>
<evidence type="ECO:0000313" key="7">
    <source>
        <dbReference type="EMBL" id="NLW34430.1"/>
    </source>
</evidence>
<dbReference type="Proteomes" id="UP000777265">
    <property type="component" value="Unassembled WGS sequence"/>
</dbReference>
<keyword evidence="2" id="KW-1003">Cell membrane</keyword>
<evidence type="ECO:0000313" key="8">
    <source>
        <dbReference type="Proteomes" id="UP000777265"/>
    </source>
</evidence>
<accession>A0A971RZM8</accession>
<evidence type="ECO:0000256" key="2">
    <source>
        <dbReference type="ARBA" id="ARBA00022475"/>
    </source>
</evidence>
<evidence type="ECO:0000256" key="1">
    <source>
        <dbReference type="ARBA" id="ARBA00004651"/>
    </source>
</evidence>
<evidence type="ECO:0000256" key="6">
    <source>
        <dbReference type="SAM" id="Phobius"/>
    </source>
</evidence>
<dbReference type="GO" id="GO:0005886">
    <property type="term" value="C:plasma membrane"/>
    <property type="evidence" value="ECO:0007669"/>
    <property type="project" value="UniProtKB-SubCell"/>
</dbReference>
<gene>
    <name evidence="7" type="ORF">GXY80_02955</name>
</gene>
<organism evidence="7 8">
    <name type="scientific">Syntrophorhabdus aromaticivorans</name>
    <dbReference type="NCBI Taxonomy" id="328301"/>
    <lineage>
        <taxon>Bacteria</taxon>
        <taxon>Pseudomonadati</taxon>
        <taxon>Thermodesulfobacteriota</taxon>
        <taxon>Syntrophorhabdia</taxon>
        <taxon>Syntrophorhabdales</taxon>
        <taxon>Syntrophorhabdaceae</taxon>
        <taxon>Syntrophorhabdus</taxon>
    </lineage>
</organism>
<feature type="transmembrane region" description="Helical" evidence="6">
    <location>
        <begin position="202"/>
        <end position="224"/>
    </location>
</feature>
<reference evidence="7" key="2">
    <citation type="submission" date="2020-01" db="EMBL/GenBank/DDBJ databases">
        <authorList>
            <person name="Campanaro S."/>
        </authorList>
    </citation>
    <scope>NUCLEOTIDE SEQUENCE</scope>
    <source>
        <strain evidence="7">AS06rmzACSIP_7</strain>
    </source>
</reference>
<proteinExistence type="predicted"/>
<feature type="transmembrane region" description="Helical" evidence="6">
    <location>
        <begin position="236"/>
        <end position="255"/>
    </location>
</feature>
<feature type="transmembrane region" description="Helical" evidence="6">
    <location>
        <begin position="118"/>
        <end position="138"/>
    </location>
</feature>
<dbReference type="Gene3D" id="1.10.10.10">
    <property type="entry name" value="Winged helix-like DNA-binding domain superfamily/Winged helix DNA-binding domain"/>
    <property type="match status" value="1"/>
</dbReference>
<dbReference type="InterPro" id="IPR017039">
    <property type="entry name" value="Virul_fac_BrkB"/>
</dbReference>
<keyword evidence="3 6" id="KW-0812">Transmembrane</keyword>
<feature type="transmembrane region" description="Helical" evidence="6">
    <location>
        <begin position="51"/>
        <end position="73"/>
    </location>
</feature>
<dbReference type="NCBIfam" id="TIGR00765">
    <property type="entry name" value="yihY_not_rbn"/>
    <property type="match status" value="1"/>
</dbReference>
<feature type="transmembrane region" description="Helical" evidence="6">
    <location>
        <begin position="267"/>
        <end position="290"/>
    </location>
</feature>
<dbReference type="Pfam" id="PF03631">
    <property type="entry name" value="Virul_fac_BrkB"/>
    <property type="match status" value="1"/>
</dbReference>
<dbReference type="InterPro" id="IPR036388">
    <property type="entry name" value="WH-like_DNA-bd_sf"/>
</dbReference>
<evidence type="ECO:0000256" key="3">
    <source>
        <dbReference type="ARBA" id="ARBA00022692"/>
    </source>
</evidence>
<dbReference type="PANTHER" id="PTHR30213:SF0">
    <property type="entry name" value="UPF0761 MEMBRANE PROTEIN YIHY"/>
    <property type="match status" value="1"/>
</dbReference>
<dbReference type="EMBL" id="JAAYEE010000050">
    <property type="protein sequence ID" value="NLW34430.1"/>
    <property type="molecule type" value="Genomic_DNA"/>
</dbReference>
<evidence type="ECO:0000256" key="5">
    <source>
        <dbReference type="ARBA" id="ARBA00023136"/>
    </source>
</evidence>
<feature type="transmembrane region" description="Helical" evidence="6">
    <location>
        <begin position="158"/>
        <end position="182"/>
    </location>
</feature>
<keyword evidence="5 6" id="KW-0472">Membrane</keyword>
<name>A0A971RZM8_9BACT</name>
<reference evidence="7" key="1">
    <citation type="journal article" date="2020" name="Biotechnol. Biofuels">
        <title>New insights from the biogas microbiome by comprehensive genome-resolved metagenomics of nearly 1600 species originating from multiple anaerobic digesters.</title>
        <authorList>
            <person name="Campanaro S."/>
            <person name="Treu L."/>
            <person name="Rodriguez-R L.M."/>
            <person name="Kovalovszki A."/>
            <person name="Ziels R.M."/>
            <person name="Maus I."/>
            <person name="Zhu X."/>
            <person name="Kougias P.G."/>
            <person name="Basile A."/>
            <person name="Luo G."/>
            <person name="Schluter A."/>
            <person name="Konstantinidis K.T."/>
            <person name="Angelidaki I."/>
        </authorList>
    </citation>
    <scope>NUCLEOTIDE SEQUENCE</scope>
    <source>
        <strain evidence="7">AS06rmzACSIP_7</strain>
    </source>
</reference>
<comment type="caution">
    <text evidence="7">The sequence shown here is derived from an EMBL/GenBank/DDBJ whole genome shotgun (WGS) entry which is preliminary data.</text>
</comment>